<keyword evidence="4" id="KW-1185">Reference proteome</keyword>
<dbReference type="PIRSF" id="PIRSF034888">
    <property type="entry name" value="P-loop_UCP034888"/>
    <property type="match status" value="1"/>
</dbReference>
<sequence>MKVIIKNFGPINDAEFELGDITIVIGPNASGKSFISLLLYSIFGARPIPSPKDLEQPVKDEMSLSSYLDTINKVLSRTLRRGLERVFGVDYKELITVGNQESKISFVNKIGSLDIILGEEFKVVTKLNKDIKIFMSFTESKDMPFGSISARVHAADDNYTINVHYGTDFPKSLRDKFNELLEIQKRRVLASILSEIVINLFFDDFRPVIVLPTERNLAVSNLIGYISTYISIDKLSKISDKPVIRYFIRSLLNAMRILRNKEFSINTINLKYKIVEPFVLEVYEKDKKIPLSLLSSGYAQILPIDILSRFGKFIIIEEPELNLHAGAQVSMANYLYNLITEGKKLFLTTHSDIFTIQMTINHVKKNNSEKLKIYLLNRGTMEEIEYTEKGDIESIPTITDVIREQVKEIYGE</sequence>
<dbReference type="SUPFAM" id="SSF52540">
    <property type="entry name" value="P-loop containing nucleoside triphosphate hydrolases"/>
    <property type="match status" value="1"/>
</dbReference>
<dbReference type="InterPro" id="IPR051396">
    <property type="entry name" value="Bact_Antivir_Def_Nuclease"/>
</dbReference>
<dbReference type="RefSeq" id="WP_156014362.1">
    <property type="nucleotide sequence ID" value="NZ_CP045484.1"/>
</dbReference>
<protein>
    <submittedName>
        <fullName evidence="3">AAA family ATPase</fullName>
    </submittedName>
    <submittedName>
        <fullName evidence="2">Putative ATPase</fullName>
    </submittedName>
</protein>
<dbReference type="GeneID" id="42800803"/>
<dbReference type="Proteomes" id="UP000582213">
    <property type="component" value="Unassembled WGS sequence"/>
</dbReference>
<dbReference type="EMBL" id="JACHFY010000012">
    <property type="protein sequence ID" value="MBB5254210.1"/>
    <property type="molecule type" value="Genomic_DNA"/>
</dbReference>
<evidence type="ECO:0000259" key="1">
    <source>
        <dbReference type="Pfam" id="PF13175"/>
    </source>
</evidence>
<reference evidence="2 5" key="2">
    <citation type="submission" date="2020-08" db="EMBL/GenBank/DDBJ databases">
        <title>Genomic Encyclopedia of Type Strains, Phase IV (KMG-IV): sequencing the most valuable type-strain genomes for metagenomic binning, comparative biology and taxonomic classification.</title>
        <authorList>
            <person name="Goeker M."/>
        </authorList>
    </citation>
    <scope>NUCLEOTIDE SEQUENCE [LARGE SCALE GENOMIC DNA]</scope>
    <source>
        <strain evidence="2 5">DSM 12421</strain>
    </source>
</reference>
<evidence type="ECO:0000313" key="4">
    <source>
        <dbReference type="Proteomes" id="UP000427373"/>
    </source>
</evidence>
<gene>
    <name evidence="3" type="ORF">D1869_06115</name>
    <name evidence="2" type="ORF">HNQ62_001983</name>
</gene>
<dbReference type="InterPro" id="IPR014592">
    <property type="entry name" value="P-loop_UCP034888"/>
</dbReference>
<dbReference type="InterPro" id="IPR027417">
    <property type="entry name" value="P-loop_NTPase"/>
</dbReference>
<dbReference type="KEGG" id="soh:D1869_06115"/>
<dbReference type="EMBL" id="CP045484">
    <property type="protein sequence ID" value="QGR16808.1"/>
    <property type="molecule type" value="Genomic_DNA"/>
</dbReference>
<dbReference type="Pfam" id="PF13175">
    <property type="entry name" value="AAA_15"/>
    <property type="match status" value="1"/>
</dbReference>
<dbReference type="PANTHER" id="PTHR43581:SF2">
    <property type="entry name" value="EXCINUCLEASE ATPASE SUBUNIT"/>
    <property type="match status" value="1"/>
</dbReference>
<evidence type="ECO:0000313" key="3">
    <source>
        <dbReference type="EMBL" id="QGR16808.1"/>
    </source>
</evidence>
<dbReference type="Proteomes" id="UP000427373">
    <property type="component" value="Chromosome"/>
</dbReference>
<dbReference type="PANTHER" id="PTHR43581">
    <property type="entry name" value="ATP/GTP PHOSPHATASE"/>
    <property type="match status" value="1"/>
</dbReference>
<feature type="domain" description="Endonuclease GajA/Old nuclease/RecF-like AAA" evidence="1">
    <location>
        <begin position="2"/>
        <end position="354"/>
    </location>
</feature>
<proteinExistence type="predicted"/>
<evidence type="ECO:0000313" key="2">
    <source>
        <dbReference type="EMBL" id="MBB5254210.1"/>
    </source>
</evidence>
<evidence type="ECO:0000313" key="5">
    <source>
        <dbReference type="Proteomes" id="UP000582213"/>
    </source>
</evidence>
<dbReference type="Gene3D" id="3.40.50.300">
    <property type="entry name" value="P-loop containing nucleotide triphosphate hydrolases"/>
    <property type="match status" value="1"/>
</dbReference>
<accession>A0A650CGD4</accession>
<name>A0A650CGD4_SULOH</name>
<dbReference type="AlphaFoldDB" id="A0A650CGD4"/>
<organism evidence="3 4">
    <name type="scientific">Sulfurisphaera ohwakuensis</name>
    <dbReference type="NCBI Taxonomy" id="69656"/>
    <lineage>
        <taxon>Archaea</taxon>
        <taxon>Thermoproteota</taxon>
        <taxon>Thermoprotei</taxon>
        <taxon>Sulfolobales</taxon>
        <taxon>Sulfolobaceae</taxon>
        <taxon>Sulfurisphaera</taxon>
    </lineage>
</organism>
<dbReference type="InterPro" id="IPR041685">
    <property type="entry name" value="AAA_GajA/Old/RecF-like"/>
</dbReference>
<reference evidence="3 4" key="1">
    <citation type="submission" date="2019-10" db="EMBL/GenBank/DDBJ databases">
        <title>Genome Sequences from Six Type Strain Members of the Archaeal Family Sulfolobaceae: Acidianus ambivalens, Acidianus infernus, Metallosphaera prunae, Stygiolobus azoricus, Sulfolobus metallicus, and Sulfurisphaera ohwakuensis.</title>
        <authorList>
            <person name="Counts J.A."/>
            <person name="Kelly R.M."/>
        </authorList>
    </citation>
    <scope>NUCLEOTIDE SEQUENCE [LARGE SCALE GENOMIC DNA]</scope>
    <source>
        <strain evidence="3 4">TA-1</strain>
    </source>
</reference>
<dbReference type="OrthoDB" id="25344at2157"/>